<evidence type="ECO:0000256" key="3">
    <source>
        <dbReference type="SAM" id="SignalP"/>
    </source>
</evidence>
<accession>A0A2A2JQY6</accession>
<proteinExistence type="predicted"/>
<feature type="compositionally biased region" description="Basic and acidic residues" evidence="2">
    <location>
        <begin position="184"/>
        <end position="204"/>
    </location>
</feature>
<dbReference type="InterPro" id="IPR051099">
    <property type="entry name" value="AGR/TXD"/>
</dbReference>
<dbReference type="PROSITE" id="PS51352">
    <property type="entry name" value="THIOREDOXIN_2"/>
    <property type="match status" value="1"/>
</dbReference>
<dbReference type="PANTHER" id="PTHR15337">
    <property type="entry name" value="ANTERIOR GRADIENT PROTEIN-RELATED"/>
    <property type="match status" value="1"/>
</dbReference>
<dbReference type="AlphaFoldDB" id="A0A2A2JQY6"/>
<evidence type="ECO:0000259" key="4">
    <source>
        <dbReference type="PROSITE" id="PS51352"/>
    </source>
</evidence>
<evidence type="ECO:0000256" key="1">
    <source>
        <dbReference type="ARBA" id="ARBA00022729"/>
    </source>
</evidence>
<dbReference type="PANTHER" id="PTHR15337:SF23">
    <property type="entry name" value="THIOREDOXIN DOMAIN-CONTAINING PROTEIN"/>
    <property type="match status" value="1"/>
</dbReference>
<name>A0A2A2JQY6_9BILA</name>
<evidence type="ECO:0000313" key="5">
    <source>
        <dbReference type="EMBL" id="PAV63962.1"/>
    </source>
</evidence>
<keyword evidence="1 3" id="KW-0732">Signal</keyword>
<dbReference type="STRING" id="2018661.A0A2A2JQY6"/>
<keyword evidence="6" id="KW-1185">Reference proteome</keyword>
<evidence type="ECO:0000256" key="2">
    <source>
        <dbReference type="SAM" id="MobiDB-lite"/>
    </source>
</evidence>
<protein>
    <recommendedName>
        <fullName evidence="4">Thioredoxin domain-containing protein</fullName>
    </recommendedName>
</protein>
<sequence length="413" mass="47253">MRLLILLPLVIGWVNSKQLDDLKEIYENPLAHGFGNDIDWVQWDDAIEKALDESKPIFLLIHKTWCHACKALKKTFQQSNARKAFKTLSQHFIMVNTEDDEEPFEDEYKPDGKYIPRLLFLDRNGDLLSEFKNKKAEYKNYGYYYSSPADILNTMKDVLKHFGVEVPEMKKGEKLKPVKPVKPPKKDDKKKEEKKSDKKSKDDELYPTNYSCIPKVKQNCPREAKCTESVRYQMTMCCTSRDMTSKFSSLSRKGSGVRSLERGGYVETGICPVSHPVISHDSNKILLCKDCHKGNGERCSIMAPNCPLGYECEESVGNEGYLCCNHHVRPTISPRKSIISKKKIVARKKKLAIPARKRTISNYTVAPWIWTLKNTKPQNHRQEPELKIAAETVSPSPDLLLPSRVHLSAFGDD</sequence>
<comment type="caution">
    <text evidence="5">The sequence shown here is derived from an EMBL/GenBank/DDBJ whole genome shotgun (WGS) entry which is preliminary data.</text>
</comment>
<dbReference type="EMBL" id="LIAE01010290">
    <property type="protein sequence ID" value="PAV63962.1"/>
    <property type="molecule type" value="Genomic_DNA"/>
</dbReference>
<feature type="signal peptide" evidence="3">
    <location>
        <begin position="1"/>
        <end position="16"/>
    </location>
</feature>
<organism evidence="5 6">
    <name type="scientific">Diploscapter pachys</name>
    <dbReference type="NCBI Taxonomy" id="2018661"/>
    <lineage>
        <taxon>Eukaryota</taxon>
        <taxon>Metazoa</taxon>
        <taxon>Ecdysozoa</taxon>
        <taxon>Nematoda</taxon>
        <taxon>Chromadorea</taxon>
        <taxon>Rhabditida</taxon>
        <taxon>Rhabditina</taxon>
        <taxon>Rhabditomorpha</taxon>
        <taxon>Rhabditoidea</taxon>
        <taxon>Rhabditidae</taxon>
        <taxon>Diploscapter</taxon>
    </lineage>
</organism>
<feature type="domain" description="Thioredoxin" evidence="4">
    <location>
        <begin position="22"/>
        <end position="160"/>
    </location>
</feature>
<reference evidence="5 6" key="1">
    <citation type="journal article" date="2017" name="Curr. Biol.">
        <title>Genome architecture and evolution of a unichromosomal asexual nematode.</title>
        <authorList>
            <person name="Fradin H."/>
            <person name="Zegar C."/>
            <person name="Gutwein M."/>
            <person name="Lucas J."/>
            <person name="Kovtun M."/>
            <person name="Corcoran D."/>
            <person name="Baugh L.R."/>
            <person name="Kiontke K."/>
            <person name="Gunsalus K."/>
            <person name="Fitch D.H."/>
            <person name="Piano F."/>
        </authorList>
    </citation>
    <scope>NUCLEOTIDE SEQUENCE [LARGE SCALE GENOMIC DNA]</scope>
    <source>
        <strain evidence="5">PF1309</strain>
    </source>
</reference>
<dbReference type="GO" id="GO:0005783">
    <property type="term" value="C:endoplasmic reticulum"/>
    <property type="evidence" value="ECO:0007669"/>
    <property type="project" value="TreeGrafter"/>
</dbReference>
<feature type="region of interest" description="Disordered" evidence="2">
    <location>
        <begin position="173"/>
        <end position="204"/>
    </location>
</feature>
<dbReference type="FunFam" id="3.40.30.10:FF:000406">
    <property type="entry name" value="ThioredoXin Domain Containing protein homolog"/>
    <property type="match status" value="1"/>
</dbReference>
<dbReference type="OrthoDB" id="262308at2759"/>
<dbReference type="Pfam" id="PF13899">
    <property type="entry name" value="Thioredoxin_7"/>
    <property type="match status" value="1"/>
</dbReference>
<dbReference type="SUPFAM" id="SSF52833">
    <property type="entry name" value="Thioredoxin-like"/>
    <property type="match status" value="1"/>
</dbReference>
<evidence type="ECO:0000313" key="6">
    <source>
        <dbReference type="Proteomes" id="UP000218231"/>
    </source>
</evidence>
<feature type="chain" id="PRO_5012290855" description="Thioredoxin domain-containing protein" evidence="3">
    <location>
        <begin position="17"/>
        <end position="413"/>
    </location>
</feature>
<dbReference type="Gene3D" id="3.40.30.10">
    <property type="entry name" value="Glutaredoxin"/>
    <property type="match status" value="1"/>
</dbReference>
<dbReference type="InterPro" id="IPR013766">
    <property type="entry name" value="Thioredoxin_domain"/>
</dbReference>
<dbReference type="Proteomes" id="UP000218231">
    <property type="component" value="Unassembled WGS sequence"/>
</dbReference>
<dbReference type="InterPro" id="IPR036249">
    <property type="entry name" value="Thioredoxin-like_sf"/>
</dbReference>
<gene>
    <name evidence="5" type="ORF">WR25_18791</name>
</gene>